<evidence type="ECO:0000256" key="2">
    <source>
        <dbReference type="SAM" id="SignalP"/>
    </source>
</evidence>
<reference evidence="3" key="1">
    <citation type="submission" date="2021-08" db="EMBL/GenBank/DDBJ databases">
        <title>WGS assembly of Ceratopteris richardii.</title>
        <authorList>
            <person name="Marchant D.B."/>
            <person name="Chen G."/>
            <person name="Jenkins J."/>
            <person name="Shu S."/>
            <person name="Leebens-Mack J."/>
            <person name="Grimwood J."/>
            <person name="Schmutz J."/>
            <person name="Soltis P."/>
            <person name="Soltis D."/>
            <person name="Chen Z.-H."/>
        </authorList>
    </citation>
    <scope>NUCLEOTIDE SEQUENCE</scope>
    <source>
        <strain evidence="3">Whitten #5841</strain>
        <tissue evidence="3">Leaf</tissue>
    </source>
</reference>
<proteinExistence type="predicted"/>
<gene>
    <name evidence="3" type="ORF">KP509_29G072900</name>
</gene>
<feature type="compositionally biased region" description="Low complexity" evidence="1">
    <location>
        <begin position="78"/>
        <end position="90"/>
    </location>
</feature>
<evidence type="ECO:0000256" key="1">
    <source>
        <dbReference type="SAM" id="MobiDB-lite"/>
    </source>
</evidence>
<dbReference type="AlphaFoldDB" id="A0A8T2R9R6"/>
<accession>A0A8T2R9R6</accession>
<feature type="chain" id="PRO_5035891220" evidence="2">
    <location>
        <begin position="31"/>
        <end position="97"/>
    </location>
</feature>
<sequence>MDKPHLSSVLHVLLCVAVSCILLCAPHGHAMNDNLENESFPRALNLQNYQRPKDFVIDGGVRRSLILNSRVDYEGDYNTAGTANTNTGNTPPSTPVP</sequence>
<comment type="caution">
    <text evidence="3">The sequence shown here is derived from an EMBL/GenBank/DDBJ whole genome shotgun (WGS) entry which is preliminary data.</text>
</comment>
<organism evidence="3 4">
    <name type="scientific">Ceratopteris richardii</name>
    <name type="common">Triangle waterfern</name>
    <dbReference type="NCBI Taxonomy" id="49495"/>
    <lineage>
        <taxon>Eukaryota</taxon>
        <taxon>Viridiplantae</taxon>
        <taxon>Streptophyta</taxon>
        <taxon>Embryophyta</taxon>
        <taxon>Tracheophyta</taxon>
        <taxon>Polypodiopsida</taxon>
        <taxon>Polypodiidae</taxon>
        <taxon>Polypodiales</taxon>
        <taxon>Pteridineae</taxon>
        <taxon>Pteridaceae</taxon>
        <taxon>Parkerioideae</taxon>
        <taxon>Ceratopteris</taxon>
    </lineage>
</organism>
<dbReference type="EMBL" id="CM035434">
    <property type="protein sequence ID" value="KAH7292531.1"/>
    <property type="molecule type" value="Genomic_DNA"/>
</dbReference>
<protein>
    <submittedName>
        <fullName evidence="3">Uncharacterized protein</fullName>
    </submittedName>
</protein>
<keyword evidence="2" id="KW-0732">Signal</keyword>
<dbReference type="PROSITE" id="PS51257">
    <property type="entry name" value="PROKAR_LIPOPROTEIN"/>
    <property type="match status" value="1"/>
</dbReference>
<feature type="region of interest" description="Disordered" evidence="1">
    <location>
        <begin position="77"/>
        <end position="97"/>
    </location>
</feature>
<feature type="signal peptide" evidence="2">
    <location>
        <begin position="1"/>
        <end position="30"/>
    </location>
</feature>
<dbReference type="Proteomes" id="UP000825935">
    <property type="component" value="Chromosome 29"/>
</dbReference>
<name>A0A8T2R9R6_CERRI</name>
<evidence type="ECO:0000313" key="4">
    <source>
        <dbReference type="Proteomes" id="UP000825935"/>
    </source>
</evidence>
<evidence type="ECO:0000313" key="3">
    <source>
        <dbReference type="EMBL" id="KAH7292531.1"/>
    </source>
</evidence>
<keyword evidence="4" id="KW-1185">Reference proteome</keyword>